<dbReference type="InterPro" id="IPR018163">
    <property type="entry name" value="Thr/Ala-tRNA-synth_IIc_edit"/>
</dbReference>
<evidence type="ECO:0000256" key="5">
    <source>
        <dbReference type="ARBA" id="ARBA00022840"/>
    </source>
</evidence>
<dbReference type="Gene3D" id="3.30.980.10">
    <property type="entry name" value="Threonyl-trna Synthetase, Chain A, domain 2"/>
    <property type="match status" value="1"/>
</dbReference>
<gene>
    <name evidence="8" type="ORF">METZ01_LOCUS358198</name>
</gene>
<dbReference type="GO" id="GO:0046872">
    <property type="term" value="F:metal ion binding"/>
    <property type="evidence" value="ECO:0007669"/>
    <property type="project" value="UniProtKB-KW"/>
</dbReference>
<dbReference type="FunFam" id="3.30.980.10:FF:000001">
    <property type="entry name" value="Threonine--tRNA ligase"/>
    <property type="match status" value="1"/>
</dbReference>
<keyword evidence="4" id="KW-0862">Zinc</keyword>
<dbReference type="GO" id="GO:0006435">
    <property type="term" value="P:threonyl-tRNA aminoacylation"/>
    <property type="evidence" value="ECO:0007669"/>
    <property type="project" value="TreeGrafter"/>
</dbReference>
<evidence type="ECO:0000256" key="2">
    <source>
        <dbReference type="ARBA" id="ARBA00022723"/>
    </source>
</evidence>
<organism evidence="8">
    <name type="scientific">marine metagenome</name>
    <dbReference type="NCBI Taxonomy" id="408172"/>
    <lineage>
        <taxon>unclassified sequences</taxon>
        <taxon>metagenomes</taxon>
        <taxon>ecological metagenomes</taxon>
    </lineage>
</organism>
<protein>
    <recommendedName>
        <fullName evidence="9">TGS domain-containing protein</fullName>
    </recommendedName>
</protein>
<evidence type="ECO:0000256" key="6">
    <source>
        <dbReference type="ARBA" id="ARBA00022917"/>
    </source>
</evidence>
<dbReference type="SUPFAM" id="SSF55186">
    <property type="entry name" value="ThrRS/AlaRS common domain"/>
    <property type="match status" value="1"/>
</dbReference>
<dbReference type="GO" id="GO:0004829">
    <property type="term" value="F:threonine-tRNA ligase activity"/>
    <property type="evidence" value="ECO:0007669"/>
    <property type="project" value="TreeGrafter"/>
</dbReference>
<evidence type="ECO:0000313" key="8">
    <source>
        <dbReference type="EMBL" id="SVD05344.1"/>
    </source>
</evidence>
<dbReference type="PANTHER" id="PTHR11451:SF44">
    <property type="entry name" value="THREONINE--TRNA LIGASE, CHLOROPLASTIC_MITOCHONDRIAL 2"/>
    <property type="match status" value="1"/>
</dbReference>
<keyword evidence="6" id="KW-0648">Protein biosynthesis</keyword>
<feature type="non-terminal residue" evidence="8">
    <location>
        <position position="1"/>
    </location>
</feature>
<keyword evidence="7" id="KW-0030">Aminoacyl-tRNA synthetase</keyword>
<dbReference type="PANTHER" id="PTHR11451">
    <property type="entry name" value="THREONINE-TRNA LIGASE"/>
    <property type="match status" value="1"/>
</dbReference>
<dbReference type="EMBL" id="UINC01126699">
    <property type="protein sequence ID" value="SVD05344.1"/>
    <property type="molecule type" value="Genomic_DNA"/>
</dbReference>
<proteinExistence type="predicted"/>
<keyword evidence="1" id="KW-0436">Ligase</keyword>
<evidence type="ECO:0000256" key="4">
    <source>
        <dbReference type="ARBA" id="ARBA00022833"/>
    </source>
</evidence>
<keyword evidence="2" id="KW-0479">Metal-binding</keyword>
<reference evidence="8" key="1">
    <citation type="submission" date="2018-05" db="EMBL/GenBank/DDBJ databases">
        <authorList>
            <person name="Lanie J.A."/>
            <person name="Ng W.-L."/>
            <person name="Kazmierczak K.M."/>
            <person name="Andrzejewski T.M."/>
            <person name="Davidsen T.M."/>
            <person name="Wayne K.J."/>
            <person name="Tettelin H."/>
            <person name="Glass J.I."/>
            <person name="Rusch D."/>
            <person name="Podicherti R."/>
            <person name="Tsui H.-C.T."/>
            <person name="Winkler M.E."/>
        </authorList>
    </citation>
    <scope>NUCLEOTIDE SEQUENCE</scope>
</reference>
<evidence type="ECO:0000256" key="7">
    <source>
        <dbReference type="ARBA" id="ARBA00023146"/>
    </source>
</evidence>
<evidence type="ECO:0000256" key="3">
    <source>
        <dbReference type="ARBA" id="ARBA00022741"/>
    </source>
</evidence>
<accession>A0A382S618</accession>
<evidence type="ECO:0008006" key="9">
    <source>
        <dbReference type="Google" id="ProtNLM"/>
    </source>
</evidence>
<name>A0A382S618_9ZZZZ</name>
<feature type="non-terminal residue" evidence="8">
    <location>
        <position position="178"/>
    </location>
</feature>
<sequence>VKIQVREGVVLEHDGGGNLRDILIEHDKKLLREFIAARGSDASRIDFHTELGADTEVELMAWDDPEAAWIYRHSMSHVLAQAVRHLFPKAQLAIGPAIDGGFYYDFDVEEPFTPEDLKAIEKEMKRVVKQNHRFEREEISRDEARSRLEGDTYKLEILDDLKEDQTLTFYTDGDFVDL</sequence>
<keyword evidence="3" id="KW-0547">Nucleotide-binding</keyword>
<evidence type="ECO:0000256" key="1">
    <source>
        <dbReference type="ARBA" id="ARBA00022598"/>
    </source>
</evidence>
<dbReference type="GO" id="GO:0005524">
    <property type="term" value="F:ATP binding"/>
    <property type="evidence" value="ECO:0007669"/>
    <property type="project" value="UniProtKB-KW"/>
</dbReference>
<dbReference type="AlphaFoldDB" id="A0A382S618"/>
<keyword evidence="5" id="KW-0067">ATP-binding</keyword>